<keyword evidence="8 10" id="KW-0594">Phospholipid biosynthesis</keyword>
<dbReference type="PANTHER" id="PTHR30309:SF0">
    <property type="entry name" value="GLYCEROL-3-PHOSPHATE ACYLTRANSFERASE-RELATED"/>
    <property type="match status" value="1"/>
</dbReference>
<keyword evidence="6 10" id="KW-0443">Lipid metabolism</keyword>
<dbReference type="NCBIfam" id="TIGR00023">
    <property type="entry name" value="glycerol-3-phosphate 1-O-acyltransferase PlsY"/>
    <property type="match status" value="1"/>
</dbReference>
<evidence type="ECO:0000256" key="10">
    <source>
        <dbReference type="HAMAP-Rule" id="MF_01043"/>
    </source>
</evidence>
<evidence type="ECO:0000256" key="6">
    <source>
        <dbReference type="ARBA" id="ARBA00023098"/>
    </source>
</evidence>
<keyword evidence="1 10" id="KW-1003">Cell membrane</keyword>
<evidence type="ECO:0000256" key="2">
    <source>
        <dbReference type="ARBA" id="ARBA00022516"/>
    </source>
</evidence>
<dbReference type="AlphaFoldDB" id="E7C319"/>
<dbReference type="PANTHER" id="PTHR30309">
    <property type="entry name" value="INNER MEMBRANE PROTEIN YGIH"/>
    <property type="match status" value="1"/>
</dbReference>
<dbReference type="UniPathway" id="UPA00085"/>
<dbReference type="GO" id="GO:0008654">
    <property type="term" value="P:phospholipid biosynthetic process"/>
    <property type="evidence" value="ECO:0007669"/>
    <property type="project" value="UniProtKB-UniRule"/>
</dbReference>
<dbReference type="InterPro" id="IPR003811">
    <property type="entry name" value="G3P_acylTferase_PlsY"/>
</dbReference>
<feature type="transmembrane region" description="Helical" evidence="10">
    <location>
        <begin position="170"/>
        <end position="186"/>
    </location>
</feature>
<dbReference type="GO" id="GO:0005886">
    <property type="term" value="C:plasma membrane"/>
    <property type="evidence" value="ECO:0007669"/>
    <property type="project" value="UniProtKB-SubCell"/>
</dbReference>
<evidence type="ECO:0000256" key="7">
    <source>
        <dbReference type="ARBA" id="ARBA00023136"/>
    </source>
</evidence>
<dbReference type="HAMAP" id="MF_01043">
    <property type="entry name" value="PlsY"/>
    <property type="match status" value="1"/>
</dbReference>
<keyword evidence="3 10" id="KW-0808">Transferase</keyword>
<accession>E7C319</accession>
<protein>
    <recommendedName>
        <fullName evidence="10">Glycerol-3-phosphate acyltransferase</fullName>
    </recommendedName>
    <alternativeName>
        <fullName evidence="10">Acyl-PO4 G3P acyltransferase</fullName>
    </alternativeName>
    <alternativeName>
        <fullName evidence="10">Acyl-phosphate--glycerol-3-phosphate acyltransferase</fullName>
    </alternativeName>
    <alternativeName>
        <fullName evidence="10">G3P acyltransferase</fullName>
        <shortName evidence="10">GPAT</shortName>
        <ecNumber evidence="10">2.3.1.275</ecNumber>
    </alternativeName>
    <alternativeName>
        <fullName evidence="10">Lysophosphatidic acid synthase</fullName>
        <shortName evidence="10">LPA synthase</shortName>
    </alternativeName>
</protein>
<evidence type="ECO:0000256" key="9">
    <source>
        <dbReference type="ARBA" id="ARBA00023264"/>
    </source>
</evidence>
<feature type="transmembrane region" description="Helical" evidence="10">
    <location>
        <begin position="145"/>
        <end position="164"/>
    </location>
</feature>
<comment type="function">
    <text evidence="10">Catalyzes the transfer of an acyl group from acyl-phosphate (acyl-PO(4)) to glycerol-3-phosphate (G3P) to form lysophosphatidic acid (LPA). This enzyme utilizes acyl-phosphate as fatty acyl donor, but not acyl-CoA or acyl-ACP.</text>
</comment>
<keyword evidence="2 10" id="KW-0444">Lipid biosynthesis</keyword>
<evidence type="ECO:0000256" key="5">
    <source>
        <dbReference type="ARBA" id="ARBA00022989"/>
    </source>
</evidence>
<proteinExistence type="inferred from homology"/>
<feature type="transmembrane region" description="Helical" evidence="10">
    <location>
        <begin position="7"/>
        <end position="26"/>
    </location>
</feature>
<feature type="transmembrane region" description="Helical" evidence="10">
    <location>
        <begin position="88"/>
        <end position="108"/>
    </location>
</feature>
<evidence type="ECO:0000256" key="1">
    <source>
        <dbReference type="ARBA" id="ARBA00022475"/>
    </source>
</evidence>
<organism evidence="11">
    <name type="scientific">uncultured gamma proteobacterium HF0130_25M15</name>
    <dbReference type="NCBI Taxonomy" id="723568"/>
    <lineage>
        <taxon>Bacteria</taxon>
        <taxon>Pseudomonadati</taxon>
        <taxon>Pseudomonadota</taxon>
        <taxon>Gammaproteobacteria</taxon>
        <taxon>environmental samples</taxon>
    </lineage>
</organism>
<comment type="subcellular location">
    <subcellularLocation>
        <location evidence="10">Cell membrane</location>
        <topology evidence="10">Multi-pass membrane protein</topology>
    </subcellularLocation>
</comment>
<comment type="catalytic activity">
    <reaction evidence="10">
        <text>an acyl phosphate + sn-glycerol 3-phosphate = a 1-acyl-sn-glycero-3-phosphate + phosphate</text>
        <dbReference type="Rhea" id="RHEA:34075"/>
        <dbReference type="ChEBI" id="CHEBI:43474"/>
        <dbReference type="ChEBI" id="CHEBI:57597"/>
        <dbReference type="ChEBI" id="CHEBI:57970"/>
        <dbReference type="ChEBI" id="CHEBI:59918"/>
        <dbReference type="EC" id="2.3.1.275"/>
    </reaction>
</comment>
<comment type="pathway">
    <text evidence="10">Lipid metabolism; phospholipid metabolism.</text>
</comment>
<keyword evidence="7 10" id="KW-0472">Membrane</keyword>
<dbReference type="Pfam" id="PF02660">
    <property type="entry name" value="G3P_acyltransf"/>
    <property type="match status" value="1"/>
</dbReference>
<feature type="transmembrane region" description="Helical" evidence="10">
    <location>
        <begin position="114"/>
        <end position="138"/>
    </location>
</feature>
<sequence>MFHLGIIFLVTYLVGSINFGLILGYLQGLDLRSQGSGNAGATNALRILGIRSGIFVFIGDALKGYLALYFCNLILFQQESLLFSSSDYLFLALIFSLIGHCYPIWFNFRGGKGAATALGAFLFIDPYFTVFPIIGFLVVFLISRFVGLSTISAFFILFLQTFFIDHGIHHNFHAFSLVIFLFIFYTHRTNIKSMFKGTEEKL</sequence>
<name>E7C319_9GAMM</name>
<keyword evidence="5 10" id="KW-1133">Transmembrane helix</keyword>
<comment type="subunit">
    <text evidence="10">Probably interacts with PlsX.</text>
</comment>
<feature type="transmembrane region" description="Helical" evidence="10">
    <location>
        <begin position="54"/>
        <end position="76"/>
    </location>
</feature>
<dbReference type="EC" id="2.3.1.275" evidence="10"/>
<evidence type="ECO:0000256" key="3">
    <source>
        <dbReference type="ARBA" id="ARBA00022679"/>
    </source>
</evidence>
<evidence type="ECO:0000313" key="11">
    <source>
        <dbReference type="EMBL" id="ADI21843.1"/>
    </source>
</evidence>
<evidence type="ECO:0000256" key="8">
    <source>
        <dbReference type="ARBA" id="ARBA00023209"/>
    </source>
</evidence>
<dbReference type="EMBL" id="GU567967">
    <property type="protein sequence ID" value="ADI21843.1"/>
    <property type="molecule type" value="Genomic_DNA"/>
</dbReference>
<keyword evidence="4 10" id="KW-0812">Transmembrane</keyword>
<reference evidence="11" key="1">
    <citation type="submission" date="2010-01" db="EMBL/GenBank/DDBJ databases">
        <title>Genome fragments of uncultured bacteria from the North Pacific subtropical Gyre.</title>
        <authorList>
            <person name="Pham V.D."/>
            <person name="Delong E.F."/>
        </authorList>
    </citation>
    <scope>NUCLEOTIDE SEQUENCE</scope>
</reference>
<keyword evidence="9 10" id="KW-1208">Phospholipid metabolism</keyword>
<dbReference type="GO" id="GO:0043772">
    <property type="term" value="F:acyl-phosphate glycerol-3-phosphate acyltransferase activity"/>
    <property type="evidence" value="ECO:0007669"/>
    <property type="project" value="UniProtKB-UniRule"/>
</dbReference>
<gene>
    <name evidence="10" type="primary">plsY</name>
</gene>
<comment type="similarity">
    <text evidence="10">Belongs to the PlsY family.</text>
</comment>
<dbReference type="SMART" id="SM01207">
    <property type="entry name" value="G3P_acyltransf"/>
    <property type="match status" value="1"/>
</dbReference>
<evidence type="ECO:0000256" key="4">
    <source>
        <dbReference type="ARBA" id="ARBA00022692"/>
    </source>
</evidence>